<dbReference type="SUPFAM" id="SSF46689">
    <property type="entry name" value="Homeodomain-like"/>
    <property type="match status" value="1"/>
</dbReference>
<dbReference type="InterPro" id="IPR036388">
    <property type="entry name" value="WH-like_DNA-bd_sf"/>
</dbReference>
<dbReference type="GO" id="GO:1901135">
    <property type="term" value="P:carbohydrate derivative metabolic process"/>
    <property type="evidence" value="ECO:0007669"/>
    <property type="project" value="InterPro"/>
</dbReference>
<dbReference type="Proteomes" id="UP000515856">
    <property type="component" value="Chromosome"/>
</dbReference>
<dbReference type="KEGG" id="ehn:H9Q80_10950"/>
<dbReference type="PANTHER" id="PTHR30514:SF1">
    <property type="entry name" value="HTH-TYPE TRANSCRIPTIONAL REGULATOR HEXR-RELATED"/>
    <property type="match status" value="1"/>
</dbReference>
<dbReference type="InterPro" id="IPR000281">
    <property type="entry name" value="HTH_RpiR"/>
</dbReference>
<organism evidence="2 3">
    <name type="scientific">[Eubacterium] hominis</name>
    <dbReference type="NCBI Taxonomy" id="2764325"/>
    <lineage>
        <taxon>Bacteria</taxon>
        <taxon>Bacillati</taxon>
        <taxon>Bacillota</taxon>
        <taxon>Erysipelotrichia</taxon>
        <taxon>Erysipelotrichales</taxon>
        <taxon>Erysipelotrichaceae</taxon>
        <taxon>Amedibacillus</taxon>
    </lineage>
</organism>
<dbReference type="GO" id="GO:0097367">
    <property type="term" value="F:carbohydrate derivative binding"/>
    <property type="evidence" value="ECO:0007669"/>
    <property type="project" value="InterPro"/>
</dbReference>
<dbReference type="Gene3D" id="3.40.50.10490">
    <property type="entry name" value="Glucose-6-phosphate isomerase like protein, domain 1"/>
    <property type="match status" value="1"/>
</dbReference>
<dbReference type="InterPro" id="IPR047640">
    <property type="entry name" value="RpiR-like"/>
</dbReference>
<evidence type="ECO:0000259" key="1">
    <source>
        <dbReference type="PROSITE" id="PS51071"/>
    </source>
</evidence>
<reference evidence="2 3" key="1">
    <citation type="submission" date="2020-08" db="EMBL/GenBank/DDBJ databases">
        <authorList>
            <person name="Liu C."/>
            <person name="Sun Q."/>
        </authorList>
    </citation>
    <scope>NUCLEOTIDE SEQUENCE [LARGE SCALE GENOMIC DNA]</scope>
    <source>
        <strain evidence="2 3">NSJ-61</strain>
    </source>
</reference>
<dbReference type="GO" id="GO:0003677">
    <property type="term" value="F:DNA binding"/>
    <property type="evidence" value="ECO:0007669"/>
    <property type="project" value="InterPro"/>
</dbReference>
<gene>
    <name evidence="2" type="ORF">H9Q80_10950</name>
</gene>
<dbReference type="Pfam" id="PF01418">
    <property type="entry name" value="HTH_6"/>
    <property type="match status" value="1"/>
</dbReference>
<name>A0A7G9GJ20_9FIRM</name>
<sequence length="258" mass="30370">MSNIRIQLLNIINRESPDSMNFIIAQYILENLERKKVVSTKELADECKVSKSSISRFCRKLGYEDFLELQIAIGSYNSFIEERFTDLKGENTHALIQNYFLDIKEIINHLDQSLEVEVLEELVKDIHDYERVALMGHVQSSFPAFSLQHYLTILHKFVYSTQDLNEQKEMLETLDDRNLIIIFSAGGKFIERVLDRMNVMNRKHLPKIYIITANKTKHLSFVYKYIELKDSFNYTSPIILDMYSNLISLIYRKKYSDS</sequence>
<dbReference type="Gene3D" id="1.10.10.10">
    <property type="entry name" value="Winged helix-like DNA-binding domain superfamily/Winged helix DNA-binding domain"/>
    <property type="match status" value="1"/>
</dbReference>
<dbReference type="InterPro" id="IPR046348">
    <property type="entry name" value="SIS_dom_sf"/>
</dbReference>
<evidence type="ECO:0000313" key="2">
    <source>
        <dbReference type="EMBL" id="QNM10802.1"/>
    </source>
</evidence>
<dbReference type="PANTHER" id="PTHR30514">
    <property type="entry name" value="GLUCOKINASE"/>
    <property type="match status" value="1"/>
</dbReference>
<dbReference type="PROSITE" id="PS51071">
    <property type="entry name" value="HTH_RPIR"/>
    <property type="match status" value="1"/>
</dbReference>
<protein>
    <submittedName>
        <fullName evidence="2">MurR/RpiR family transcriptional regulator</fullName>
    </submittedName>
</protein>
<dbReference type="AlphaFoldDB" id="A0A7G9GJ20"/>
<feature type="domain" description="HTH rpiR-type" evidence="1">
    <location>
        <begin position="4"/>
        <end position="80"/>
    </location>
</feature>
<dbReference type="SUPFAM" id="SSF53697">
    <property type="entry name" value="SIS domain"/>
    <property type="match status" value="1"/>
</dbReference>
<dbReference type="InterPro" id="IPR009057">
    <property type="entry name" value="Homeodomain-like_sf"/>
</dbReference>
<accession>A0A7G9GJ20</accession>
<evidence type="ECO:0000313" key="3">
    <source>
        <dbReference type="Proteomes" id="UP000515856"/>
    </source>
</evidence>
<keyword evidence="3" id="KW-1185">Reference proteome</keyword>
<dbReference type="GO" id="GO:0003700">
    <property type="term" value="F:DNA-binding transcription factor activity"/>
    <property type="evidence" value="ECO:0007669"/>
    <property type="project" value="InterPro"/>
</dbReference>
<proteinExistence type="predicted"/>
<dbReference type="RefSeq" id="WP_117456047.1">
    <property type="nucleotide sequence ID" value="NZ_CP060636.1"/>
</dbReference>
<dbReference type="EMBL" id="CP060636">
    <property type="protein sequence ID" value="QNM10802.1"/>
    <property type="molecule type" value="Genomic_DNA"/>
</dbReference>